<comment type="subcellular location">
    <subcellularLocation>
        <location evidence="1 8">Cell outer membrane</location>
        <topology evidence="1 8">Multi-pass membrane protein</topology>
    </subcellularLocation>
</comment>
<keyword evidence="3 8" id="KW-1134">Transmembrane beta strand</keyword>
<keyword evidence="2 8" id="KW-0813">Transport</keyword>
<keyword evidence="7 8" id="KW-0998">Cell outer membrane</keyword>
<evidence type="ECO:0000256" key="8">
    <source>
        <dbReference type="PROSITE-ProRule" id="PRU01360"/>
    </source>
</evidence>
<evidence type="ECO:0000313" key="13">
    <source>
        <dbReference type="EMBL" id="KAA5462769.1"/>
    </source>
</evidence>
<dbReference type="AlphaFoldDB" id="A0A412G0E9"/>
<sequence length="1024" mass="114790">MNKYIVYTSCLMLSWAIGLIAPCNAQNKRNVKRAKTTKAALIVNINTTIVDEDNRPIKDAEIIASEGAITHYTNKEGKVSIQSRANGVILVEALGYEDVIIDLAKEQFPGVLKMKKTEMLASGKYKIVRPDGGVTYQKNLVGAIGNVTGEELSTYSDFSLSNTLQGRVSGLVVRSNVNGLGNNTATLYVRGLHGYTNNNAIVIVDGIERSMDDIIPEEVETIDVLKDATAKILYGARAANGVLVVTTRRGEANKRVIRASVEAGVMLTTRLPKFLNSYDYASLYNEARRNDGMPDFYSSDQLNGYKKSSGVNDLLYPNVDYYDYFLQKQSMYRKAVVDLNGGNNKVRYSMIVNYVGGNGFEKVGDRPDLNRLNVRGNLDVKIADYLSVVADAAARLELRDWSSVDGSTTFSNLSTLRPNEYPLTISSNVLGLEPDAKGVPFFGSSIRKPDNLLADMEYGGFTSERYVTSQTNIGLDFTLDKLVKGLRASAFMTFDNYNYFRQGQVNVYPTYAISNIIDGEPEFRQMKQLNLQDDQSRMGEETRRTLGWRANVGYSNRFGKHDLAAMLAYHYYQDEVKGDAQDVKNTNTTLRLNYGFDNKYVFEGDGALMGSNRFEKNSRYFLSGAIGAGWILSNEAFLIDCDVVNFLKVKASVGILGYDRSTDFLLYKTAWKNGDNLSLGEQNKSTYHTTQFVRLGNKDLKWERSTEWNIGVEGFFLRNRLKAEINYFNELRDNIIGVQSNTYADVLGNFISYRNIGKVRNNGIDAYVQWSDRNGDFSYQVGANVTWSKNKLLKWNEVNYPDSYLRSVDKPTDAMIGYQALGLFGKDVSLGRNISQLLGNYQEGDIAYADLNNDGVVDARDKKMLGNSYPRTVFGIDANLQYKNWGLYILGTAELGLDVWKNNAYYQNKGEGKYSVLALDRWHPENNPNGTYPRLTTTEGDNNFVNSSFWLGNGSYFRLKNVELSYTITNKKENALAKKIKIFGRGTNLFSLSEEKKLDPELINAGINNYPVYRTLTGGVTVTF</sequence>
<dbReference type="InterPro" id="IPR039426">
    <property type="entry name" value="TonB-dep_rcpt-like"/>
</dbReference>
<dbReference type="Pfam" id="PF07715">
    <property type="entry name" value="Plug"/>
    <property type="match status" value="1"/>
</dbReference>
<organism evidence="14 15">
    <name type="scientific">Bacteroides caccae</name>
    <dbReference type="NCBI Taxonomy" id="47678"/>
    <lineage>
        <taxon>Bacteria</taxon>
        <taxon>Pseudomonadati</taxon>
        <taxon>Bacteroidota</taxon>
        <taxon>Bacteroidia</taxon>
        <taxon>Bacteroidales</taxon>
        <taxon>Bacteroidaceae</taxon>
        <taxon>Bacteroides</taxon>
    </lineage>
</organism>
<keyword evidence="4 8" id="KW-0812">Transmembrane</keyword>
<dbReference type="EMBL" id="VVYP01000015">
    <property type="protein sequence ID" value="KAA5462769.1"/>
    <property type="molecule type" value="Genomic_DNA"/>
</dbReference>
<evidence type="ECO:0000256" key="9">
    <source>
        <dbReference type="RuleBase" id="RU003357"/>
    </source>
</evidence>
<feature type="domain" description="TonB-dependent receptor-like beta-barrel" evidence="11">
    <location>
        <begin position="435"/>
        <end position="989"/>
    </location>
</feature>
<dbReference type="Proteomes" id="UP000284205">
    <property type="component" value="Unassembled WGS sequence"/>
</dbReference>
<name>A0A412G0E9_9BACE</name>
<dbReference type="RefSeq" id="WP_122138998.1">
    <property type="nucleotide sequence ID" value="NZ_CAXSJX010000012.1"/>
</dbReference>
<dbReference type="Gene3D" id="2.170.130.10">
    <property type="entry name" value="TonB-dependent receptor, plug domain"/>
    <property type="match status" value="1"/>
</dbReference>
<evidence type="ECO:0000313" key="15">
    <source>
        <dbReference type="Proteomes" id="UP000284205"/>
    </source>
</evidence>
<evidence type="ECO:0000313" key="14">
    <source>
        <dbReference type="EMBL" id="RGR73892.1"/>
    </source>
</evidence>
<comment type="caution">
    <text evidence="14">The sequence shown here is derived from an EMBL/GenBank/DDBJ whole genome shotgun (WGS) entry which is preliminary data.</text>
</comment>
<evidence type="ECO:0000256" key="2">
    <source>
        <dbReference type="ARBA" id="ARBA00022448"/>
    </source>
</evidence>
<dbReference type="GO" id="GO:0009279">
    <property type="term" value="C:cell outer membrane"/>
    <property type="evidence" value="ECO:0007669"/>
    <property type="project" value="UniProtKB-SubCell"/>
</dbReference>
<reference evidence="13 16" key="2">
    <citation type="journal article" date="2019" name="Nat. Med.">
        <title>A library of human gut bacterial isolates paired with longitudinal multiomics data enables mechanistic microbiome research.</title>
        <authorList>
            <person name="Poyet M."/>
            <person name="Groussin M."/>
            <person name="Gibbons S.M."/>
            <person name="Avila-Pacheco J."/>
            <person name="Jiang X."/>
            <person name="Kearney S.M."/>
            <person name="Perrotta A.R."/>
            <person name="Berdy B."/>
            <person name="Zhao S."/>
            <person name="Lieberman T.D."/>
            <person name="Swanson P.K."/>
            <person name="Smith M."/>
            <person name="Roesemann S."/>
            <person name="Alexander J.E."/>
            <person name="Rich S.A."/>
            <person name="Livny J."/>
            <person name="Vlamakis H."/>
            <person name="Clish C."/>
            <person name="Bullock K."/>
            <person name="Deik A."/>
            <person name="Scott J."/>
            <person name="Pierce K.A."/>
            <person name="Xavier R.J."/>
            <person name="Alm E.J."/>
        </authorList>
    </citation>
    <scope>NUCLEOTIDE SEQUENCE [LARGE SCALE GENOMIC DNA]</scope>
    <source>
        <strain evidence="13 16">BIOML-A31</strain>
    </source>
</reference>
<dbReference type="InterPro" id="IPR012910">
    <property type="entry name" value="Plug_dom"/>
</dbReference>
<evidence type="ECO:0000313" key="16">
    <source>
        <dbReference type="Proteomes" id="UP000475905"/>
    </source>
</evidence>
<protein>
    <submittedName>
        <fullName evidence="14">SusC/RagA family TonB-linked outer membrane protein</fullName>
    </submittedName>
</protein>
<dbReference type="SUPFAM" id="SSF56935">
    <property type="entry name" value="Porins"/>
    <property type="match status" value="1"/>
</dbReference>
<evidence type="ECO:0000256" key="1">
    <source>
        <dbReference type="ARBA" id="ARBA00004571"/>
    </source>
</evidence>
<dbReference type="Pfam" id="PF00593">
    <property type="entry name" value="TonB_dep_Rec_b-barrel"/>
    <property type="match status" value="1"/>
</dbReference>
<proteinExistence type="inferred from homology"/>
<gene>
    <name evidence="14" type="ORF">DWY26_03885</name>
    <name evidence="13" type="ORF">F2Y36_12805</name>
</gene>
<dbReference type="InterPro" id="IPR037066">
    <property type="entry name" value="Plug_dom_sf"/>
</dbReference>
<dbReference type="InterPro" id="IPR000531">
    <property type="entry name" value="Beta-barrel_TonB"/>
</dbReference>
<evidence type="ECO:0000256" key="5">
    <source>
        <dbReference type="ARBA" id="ARBA00023077"/>
    </source>
</evidence>
<keyword evidence="6 8" id="KW-0472">Membrane</keyword>
<evidence type="ECO:0000256" key="4">
    <source>
        <dbReference type="ARBA" id="ARBA00022692"/>
    </source>
</evidence>
<dbReference type="Proteomes" id="UP000475905">
    <property type="component" value="Unassembled WGS sequence"/>
</dbReference>
<evidence type="ECO:0000259" key="11">
    <source>
        <dbReference type="Pfam" id="PF00593"/>
    </source>
</evidence>
<accession>A0A412G0E9</accession>
<dbReference type="NCBIfam" id="TIGR04056">
    <property type="entry name" value="OMP_RagA_SusC"/>
    <property type="match status" value="1"/>
</dbReference>
<evidence type="ECO:0000259" key="12">
    <source>
        <dbReference type="Pfam" id="PF07715"/>
    </source>
</evidence>
<evidence type="ECO:0000256" key="3">
    <source>
        <dbReference type="ARBA" id="ARBA00022452"/>
    </source>
</evidence>
<keyword evidence="5 9" id="KW-0798">TonB box</keyword>
<reference evidence="14 15" key="1">
    <citation type="submission" date="2018-08" db="EMBL/GenBank/DDBJ databases">
        <title>A genome reference for cultivated species of the human gut microbiota.</title>
        <authorList>
            <person name="Zou Y."/>
            <person name="Xue W."/>
            <person name="Luo G."/>
        </authorList>
    </citation>
    <scope>NUCLEOTIDE SEQUENCE [LARGE SCALE GENOMIC DNA]</scope>
    <source>
        <strain evidence="14 15">AF24-29LB</strain>
    </source>
</reference>
<feature type="signal peptide" evidence="10">
    <location>
        <begin position="1"/>
        <end position="25"/>
    </location>
</feature>
<keyword evidence="10" id="KW-0732">Signal</keyword>
<dbReference type="PROSITE" id="PS52016">
    <property type="entry name" value="TONB_DEPENDENT_REC_3"/>
    <property type="match status" value="1"/>
</dbReference>
<feature type="domain" description="TonB-dependent receptor plug" evidence="12">
    <location>
        <begin position="140"/>
        <end position="242"/>
    </location>
</feature>
<dbReference type="InterPro" id="IPR036942">
    <property type="entry name" value="Beta-barrel_TonB_sf"/>
</dbReference>
<comment type="similarity">
    <text evidence="8 9">Belongs to the TonB-dependent receptor family.</text>
</comment>
<feature type="chain" id="PRO_5036103125" evidence="10">
    <location>
        <begin position="26"/>
        <end position="1024"/>
    </location>
</feature>
<evidence type="ECO:0000256" key="7">
    <source>
        <dbReference type="ARBA" id="ARBA00023237"/>
    </source>
</evidence>
<dbReference type="Gene3D" id="2.40.170.20">
    <property type="entry name" value="TonB-dependent receptor, beta-barrel domain"/>
    <property type="match status" value="1"/>
</dbReference>
<dbReference type="InterPro" id="IPR023996">
    <property type="entry name" value="TonB-dep_OMP_SusC/RagA"/>
</dbReference>
<evidence type="ECO:0000256" key="6">
    <source>
        <dbReference type="ARBA" id="ARBA00023136"/>
    </source>
</evidence>
<evidence type="ECO:0000256" key="10">
    <source>
        <dbReference type="SAM" id="SignalP"/>
    </source>
</evidence>
<dbReference type="EMBL" id="QRUO01000002">
    <property type="protein sequence ID" value="RGR73892.1"/>
    <property type="molecule type" value="Genomic_DNA"/>
</dbReference>